<reference evidence="2 3" key="1">
    <citation type="submission" date="2015-11" db="EMBL/GenBank/DDBJ databases">
        <title>Genomic analysis of 38 Legionella species identifies large and diverse effector repertoires.</title>
        <authorList>
            <person name="Burstein D."/>
            <person name="Amaro F."/>
            <person name="Zusman T."/>
            <person name="Lifshitz Z."/>
            <person name="Cohen O."/>
            <person name="Gilbert J.A."/>
            <person name="Pupko T."/>
            <person name="Shuman H.A."/>
            <person name="Segal G."/>
        </authorList>
    </citation>
    <scope>NUCLEOTIDE SEQUENCE [LARGE SCALE GENOMIC DNA]</scope>
    <source>
        <strain evidence="2 3">ORW</strain>
    </source>
</reference>
<sequence length="121" mass="13600">MPFNRLNTTYWVIAGVCGFIGVLAGMFMMWPKPLPLLVVDMNRAIEAPSVLLARSKLTHEEQLNIMDRFSRALPEVIKDYGRSHRVTLVSAPVLTGYKPSQVDVTDELIALTIARIKHEAH</sequence>
<organism evidence="2 3">
    <name type="scientific">Legionella cherrii</name>
    <dbReference type="NCBI Taxonomy" id="28084"/>
    <lineage>
        <taxon>Bacteria</taxon>
        <taxon>Pseudomonadati</taxon>
        <taxon>Pseudomonadota</taxon>
        <taxon>Gammaproteobacteria</taxon>
        <taxon>Legionellales</taxon>
        <taxon>Legionellaceae</taxon>
        <taxon>Legionella</taxon>
    </lineage>
</organism>
<gene>
    <name evidence="2" type="ORF">Lche_0157</name>
</gene>
<dbReference type="PATRIC" id="fig|28084.5.peg.168"/>
<proteinExistence type="predicted"/>
<keyword evidence="1" id="KW-0472">Membrane</keyword>
<dbReference type="EMBL" id="LNXW01000006">
    <property type="protein sequence ID" value="KTC82934.1"/>
    <property type="molecule type" value="Genomic_DNA"/>
</dbReference>
<comment type="caution">
    <text evidence="2">The sequence shown here is derived from an EMBL/GenBank/DDBJ whole genome shotgun (WGS) entry which is preliminary data.</text>
</comment>
<evidence type="ECO:0000256" key="1">
    <source>
        <dbReference type="SAM" id="Phobius"/>
    </source>
</evidence>
<dbReference type="Proteomes" id="UP000054921">
    <property type="component" value="Unassembled WGS sequence"/>
</dbReference>
<evidence type="ECO:0000313" key="3">
    <source>
        <dbReference type="Proteomes" id="UP000054921"/>
    </source>
</evidence>
<accession>A0A0W0SHS6</accession>
<protein>
    <submittedName>
        <fullName evidence="2">Putative TrbI protein</fullName>
    </submittedName>
</protein>
<dbReference type="RefSeq" id="WP_014845145.1">
    <property type="nucleotide sequence ID" value="NZ_LNXW01000006.1"/>
</dbReference>
<dbReference type="STRING" id="28084.Lche_0157"/>
<keyword evidence="1" id="KW-1133">Transmembrane helix</keyword>
<keyword evidence="1" id="KW-0812">Transmembrane</keyword>
<name>A0A0W0SHS6_9GAMM</name>
<feature type="transmembrane region" description="Helical" evidence="1">
    <location>
        <begin position="12"/>
        <end position="31"/>
    </location>
</feature>
<evidence type="ECO:0000313" key="2">
    <source>
        <dbReference type="EMBL" id="KTC82934.1"/>
    </source>
</evidence>
<dbReference type="OrthoDB" id="5639832at2"/>
<dbReference type="AlphaFoldDB" id="A0A0W0SHS6"/>